<evidence type="ECO:0000256" key="3">
    <source>
        <dbReference type="ARBA" id="ARBA00006958"/>
    </source>
</evidence>
<dbReference type="OrthoDB" id="3246760at2759"/>
<evidence type="ECO:0000256" key="6">
    <source>
        <dbReference type="ARBA" id="ARBA00022801"/>
    </source>
</evidence>
<comment type="caution">
    <text evidence="9">The sequence shown here is derived from an EMBL/GenBank/DDBJ whole genome shotgun (WGS) entry which is preliminary data.</text>
</comment>
<comment type="subcellular location">
    <subcellularLocation>
        <location evidence="2">Nucleus</location>
    </subcellularLocation>
</comment>
<evidence type="ECO:0000256" key="2">
    <source>
        <dbReference type="ARBA" id="ARBA00004123"/>
    </source>
</evidence>
<protein>
    <recommendedName>
        <fullName evidence="8">DDE Tnp4 domain-containing protein</fullName>
    </recommendedName>
</protein>
<dbReference type="PANTHER" id="PTHR22930:SF85">
    <property type="entry name" value="GH03217P-RELATED"/>
    <property type="match status" value="1"/>
</dbReference>
<keyword evidence="6" id="KW-0378">Hydrolase</keyword>
<gene>
    <name evidence="9" type="ORF">BDN70DRAFT_768993</name>
</gene>
<dbReference type="GO" id="GO:0005634">
    <property type="term" value="C:nucleus"/>
    <property type="evidence" value="ECO:0007669"/>
    <property type="project" value="UniProtKB-SubCell"/>
</dbReference>
<comment type="cofactor">
    <cofactor evidence="1">
        <name>a divalent metal cation</name>
        <dbReference type="ChEBI" id="CHEBI:60240"/>
    </cofactor>
</comment>
<feature type="non-terminal residue" evidence="9">
    <location>
        <position position="1"/>
    </location>
</feature>
<feature type="domain" description="DDE Tnp4" evidence="8">
    <location>
        <begin position="197"/>
        <end position="289"/>
    </location>
</feature>
<dbReference type="EMBL" id="MU155146">
    <property type="protein sequence ID" value="KAF9484226.1"/>
    <property type="molecule type" value="Genomic_DNA"/>
</dbReference>
<feature type="non-terminal residue" evidence="9">
    <location>
        <position position="290"/>
    </location>
</feature>
<keyword evidence="5" id="KW-0479">Metal-binding</keyword>
<dbReference type="GO" id="GO:0004518">
    <property type="term" value="F:nuclease activity"/>
    <property type="evidence" value="ECO:0007669"/>
    <property type="project" value="UniProtKB-KW"/>
</dbReference>
<keyword evidence="4" id="KW-0540">Nuclease</keyword>
<evidence type="ECO:0000256" key="5">
    <source>
        <dbReference type="ARBA" id="ARBA00022723"/>
    </source>
</evidence>
<name>A0A9P5ZB82_9AGAR</name>
<dbReference type="GO" id="GO:0016787">
    <property type="term" value="F:hydrolase activity"/>
    <property type="evidence" value="ECO:0007669"/>
    <property type="project" value="UniProtKB-KW"/>
</dbReference>
<keyword evidence="7" id="KW-0539">Nucleus</keyword>
<dbReference type="InterPro" id="IPR027806">
    <property type="entry name" value="HARBI1_dom"/>
</dbReference>
<sequence length="290" mass="33073">DPGSVLDDISLQSDNEDTPFSTRFLANRQARLRRWVQVQMDQMYSQRYEVNRNLLPRGPSYLHHVLAVLKTNRPDHFREALRVTPTTFDAILAKISNDDVFTNSSNNAQMPLDEQLAIALYRFGHDGNAASLQAVANWAGVGKGTVVLVTQRVMTAVLRPSFMAEAVRFPTPEEKEQAKQWVEDHSCRAWRGGWCMVDGTLVPLAEKPTWFGESYFDRKCRYSLNVQVVSLPNLRIIDFSYGHVGSTHDSTAWEDTRLAQEHEEVLDDGEWVWADSAYPINTWIVAPYKK</sequence>
<dbReference type="GO" id="GO:0046872">
    <property type="term" value="F:metal ion binding"/>
    <property type="evidence" value="ECO:0007669"/>
    <property type="project" value="UniProtKB-KW"/>
</dbReference>
<accession>A0A9P5ZB82</accession>
<evidence type="ECO:0000256" key="7">
    <source>
        <dbReference type="ARBA" id="ARBA00023242"/>
    </source>
</evidence>
<dbReference type="Proteomes" id="UP000807469">
    <property type="component" value="Unassembled WGS sequence"/>
</dbReference>
<comment type="similarity">
    <text evidence="3">Belongs to the HARBI1 family.</text>
</comment>
<dbReference type="AlphaFoldDB" id="A0A9P5ZB82"/>
<dbReference type="Pfam" id="PF13359">
    <property type="entry name" value="DDE_Tnp_4"/>
    <property type="match status" value="1"/>
</dbReference>
<keyword evidence="10" id="KW-1185">Reference proteome</keyword>
<evidence type="ECO:0000256" key="1">
    <source>
        <dbReference type="ARBA" id="ARBA00001968"/>
    </source>
</evidence>
<dbReference type="PANTHER" id="PTHR22930">
    <property type="match status" value="1"/>
</dbReference>
<dbReference type="InterPro" id="IPR045249">
    <property type="entry name" value="HARBI1-like"/>
</dbReference>
<evidence type="ECO:0000313" key="9">
    <source>
        <dbReference type="EMBL" id="KAF9484226.1"/>
    </source>
</evidence>
<evidence type="ECO:0000259" key="8">
    <source>
        <dbReference type="Pfam" id="PF13359"/>
    </source>
</evidence>
<organism evidence="9 10">
    <name type="scientific">Pholiota conissans</name>
    <dbReference type="NCBI Taxonomy" id="109636"/>
    <lineage>
        <taxon>Eukaryota</taxon>
        <taxon>Fungi</taxon>
        <taxon>Dikarya</taxon>
        <taxon>Basidiomycota</taxon>
        <taxon>Agaricomycotina</taxon>
        <taxon>Agaricomycetes</taxon>
        <taxon>Agaricomycetidae</taxon>
        <taxon>Agaricales</taxon>
        <taxon>Agaricineae</taxon>
        <taxon>Strophariaceae</taxon>
        <taxon>Pholiota</taxon>
    </lineage>
</organism>
<proteinExistence type="inferred from homology"/>
<evidence type="ECO:0000256" key="4">
    <source>
        <dbReference type="ARBA" id="ARBA00022722"/>
    </source>
</evidence>
<reference evidence="9" key="1">
    <citation type="submission" date="2020-11" db="EMBL/GenBank/DDBJ databases">
        <authorList>
            <consortium name="DOE Joint Genome Institute"/>
            <person name="Ahrendt S."/>
            <person name="Riley R."/>
            <person name="Andreopoulos W."/>
            <person name="Labutti K."/>
            <person name="Pangilinan J."/>
            <person name="Ruiz-Duenas F.J."/>
            <person name="Barrasa J.M."/>
            <person name="Sanchez-Garcia M."/>
            <person name="Camarero S."/>
            <person name="Miyauchi S."/>
            <person name="Serrano A."/>
            <person name="Linde D."/>
            <person name="Babiker R."/>
            <person name="Drula E."/>
            <person name="Ayuso-Fernandez I."/>
            <person name="Pacheco R."/>
            <person name="Padilla G."/>
            <person name="Ferreira P."/>
            <person name="Barriuso J."/>
            <person name="Kellner H."/>
            <person name="Castanera R."/>
            <person name="Alfaro M."/>
            <person name="Ramirez L."/>
            <person name="Pisabarro A.G."/>
            <person name="Kuo A."/>
            <person name="Tritt A."/>
            <person name="Lipzen A."/>
            <person name="He G."/>
            <person name="Yan M."/>
            <person name="Ng V."/>
            <person name="Cullen D."/>
            <person name="Martin F."/>
            <person name="Rosso M.-N."/>
            <person name="Henrissat B."/>
            <person name="Hibbett D."/>
            <person name="Martinez A.T."/>
            <person name="Grigoriev I.V."/>
        </authorList>
    </citation>
    <scope>NUCLEOTIDE SEQUENCE</scope>
    <source>
        <strain evidence="9">CIRM-BRFM 674</strain>
    </source>
</reference>
<evidence type="ECO:0000313" key="10">
    <source>
        <dbReference type="Proteomes" id="UP000807469"/>
    </source>
</evidence>